<keyword evidence="3" id="KW-0597">Phosphoprotein</keyword>
<dbReference type="PROSITE" id="PS50075">
    <property type="entry name" value="CARRIER"/>
    <property type="match status" value="1"/>
</dbReference>
<dbReference type="GO" id="GO:0031177">
    <property type="term" value="F:phosphopantetheine binding"/>
    <property type="evidence" value="ECO:0007669"/>
    <property type="project" value="InterPro"/>
</dbReference>
<comment type="caution">
    <text evidence="5">The sequence shown here is derived from an EMBL/GenBank/DDBJ whole genome shotgun (WGS) entry which is preliminary data.</text>
</comment>
<evidence type="ECO:0000256" key="3">
    <source>
        <dbReference type="ARBA" id="ARBA00022553"/>
    </source>
</evidence>
<dbReference type="InterPro" id="IPR023213">
    <property type="entry name" value="CAT-like_dom_sf"/>
</dbReference>
<evidence type="ECO:0000256" key="1">
    <source>
        <dbReference type="ARBA" id="ARBA00001957"/>
    </source>
</evidence>
<dbReference type="Proteomes" id="UP001238450">
    <property type="component" value="Unassembled WGS sequence"/>
</dbReference>
<keyword evidence="2" id="KW-0596">Phosphopantetheine</keyword>
<dbReference type="SUPFAM" id="SSF47336">
    <property type="entry name" value="ACP-like"/>
    <property type="match status" value="1"/>
</dbReference>
<accession>A0AAJ1WRL1</accession>
<organism evidence="5 6">
    <name type="scientific">Croceifilum oryzae</name>
    <dbReference type="NCBI Taxonomy" id="1553429"/>
    <lineage>
        <taxon>Bacteria</taxon>
        <taxon>Bacillati</taxon>
        <taxon>Bacillota</taxon>
        <taxon>Bacilli</taxon>
        <taxon>Bacillales</taxon>
        <taxon>Thermoactinomycetaceae</taxon>
        <taxon>Croceifilum</taxon>
    </lineage>
</organism>
<dbReference type="InterPro" id="IPR020806">
    <property type="entry name" value="PKS_PP-bd"/>
</dbReference>
<dbReference type="SUPFAM" id="SSF52777">
    <property type="entry name" value="CoA-dependent acyltransferases"/>
    <property type="match status" value="2"/>
</dbReference>
<protein>
    <submittedName>
        <fullName evidence="5">NRPS condensation-like uncharacterized protein/acyl carrier protein</fullName>
    </submittedName>
</protein>
<dbReference type="GO" id="GO:0003824">
    <property type="term" value="F:catalytic activity"/>
    <property type="evidence" value="ECO:0007669"/>
    <property type="project" value="InterPro"/>
</dbReference>
<dbReference type="InterPro" id="IPR001242">
    <property type="entry name" value="Condensation_dom"/>
</dbReference>
<dbReference type="RefSeq" id="WP_307250878.1">
    <property type="nucleotide sequence ID" value="NZ_JAUSUV010000002.1"/>
</dbReference>
<dbReference type="FunFam" id="1.10.1200.10:FF:000005">
    <property type="entry name" value="Nonribosomal peptide synthetase 1"/>
    <property type="match status" value="1"/>
</dbReference>
<dbReference type="InterPro" id="IPR036736">
    <property type="entry name" value="ACP-like_sf"/>
</dbReference>
<dbReference type="GO" id="GO:0005829">
    <property type="term" value="C:cytosol"/>
    <property type="evidence" value="ECO:0007669"/>
    <property type="project" value="TreeGrafter"/>
</dbReference>
<dbReference type="EMBL" id="JAUSUV010000002">
    <property type="protein sequence ID" value="MDQ0416438.1"/>
    <property type="molecule type" value="Genomic_DNA"/>
</dbReference>
<dbReference type="InterPro" id="IPR009081">
    <property type="entry name" value="PP-bd_ACP"/>
</dbReference>
<name>A0AAJ1WRL1_9BACL</name>
<evidence type="ECO:0000259" key="4">
    <source>
        <dbReference type="PROSITE" id="PS50075"/>
    </source>
</evidence>
<dbReference type="Gene3D" id="1.10.1200.10">
    <property type="entry name" value="ACP-like"/>
    <property type="match status" value="1"/>
</dbReference>
<dbReference type="GO" id="GO:0008610">
    <property type="term" value="P:lipid biosynthetic process"/>
    <property type="evidence" value="ECO:0007669"/>
    <property type="project" value="UniProtKB-ARBA"/>
</dbReference>
<dbReference type="Pfam" id="PF00550">
    <property type="entry name" value="PP-binding"/>
    <property type="match status" value="1"/>
</dbReference>
<reference evidence="5 6" key="1">
    <citation type="submission" date="2023-07" db="EMBL/GenBank/DDBJ databases">
        <title>Genomic Encyclopedia of Type Strains, Phase IV (KMG-IV): sequencing the most valuable type-strain genomes for metagenomic binning, comparative biology and taxonomic classification.</title>
        <authorList>
            <person name="Goeker M."/>
        </authorList>
    </citation>
    <scope>NUCLEOTIDE SEQUENCE [LARGE SCALE GENOMIC DNA]</scope>
    <source>
        <strain evidence="5 6">DSM 46876</strain>
    </source>
</reference>
<dbReference type="GO" id="GO:0044550">
    <property type="term" value="P:secondary metabolite biosynthetic process"/>
    <property type="evidence" value="ECO:0007669"/>
    <property type="project" value="TreeGrafter"/>
</dbReference>
<evidence type="ECO:0000313" key="6">
    <source>
        <dbReference type="Proteomes" id="UP001238450"/>
    </source>
</evidence>
<dbReference type="AlphaFoldDB" id="A0AAJ1WRL1"/>
<dbReference type="Gene3D" id="3.30.559.30">
    <property type="entry name" value="Nonribosomal peptide synthetase, condensation domain"/>
    <property type="match status" value="1"/>
</dbReference>
<dbReference type="PANTHER" id="PTHR45527">
    <property type="entry name" value="NONRIBOSOMAL PEPTIDE SYNTHETASE"/>
    <property type="match status" value="1"/>
</dbReference>
<dbReference type="Pfam" id="PF00668">
    <property type="entry name" value="Condensation"/>
    <property type="match status" value="1"/>
</dbReference>
<dbReference type="PANTHER" id="PTHR45527:SF1">
    <property type="entry name" value="FATTY ACID SYNTHASE"/>
    <property type="match status" value="1"/>
</dbReference>
<dbReference type="GO" id="GO:0043041">
    <property type="term" value="P:amino acid activation for nonribosomal peptide biosynthetic process"/>
    <property type="evidence" value="ECO:0007669"/>
    <property type="project" value="TreeGrafter"/>
</dbReference>
<keyword evidence="6" id="KW-1185">Reference proteome</keyword>
<dbReference type="Gene3D" id="3.30.559.10">
    <property type="entry name" value="Chloramphenicol acetyltransferase-like domain"/>
    <property type="match status" value="1"/>
</dbReference>
<dbReference type="CDD" id="cd19543">
    <property type="entry name" value="DCL_NRPS"/>
    <property type="match status" value="1"/>
</dbReference>
<sequence>MFDKNNIEDMYYLSPMQTGLLYHFLLDERSYFVQMNLAIHGNIKAAIFSKSFQMLVDRHHILRTVFIHEKLARPLQVVWKQQKARVEWMDMTHLSEEEKEVHVQQIRREDKEKVFQLSEELPMRMTVIQTDSDSYQLIWSFHHILMDGWCLDILIGDFCAIYESLLYNKPVKLERPFPYSQYIKWIENQDMEAAFDYWRTRLEGYEQKAVVYKKQDSQLGAVEEKAEMMEQDFTIDRDLSDRLSSVAKKAGVTLNHVIQSILGIVLQRYNQVEDVVFGSVISGRPPEIEGVEQILGLFINTVPVRIQTDQGQTFTDLICNVHKMDVDSKPYEHASLSEVQNFTPLKQDLFEVIYNFRNFQNTSLETADVEQEDDQGIGFTLHPEKHHDQYHYDFSFAVSSGQEINITITYHDGLYDKEIIERFMQHFTGIVEQVANNPGVLIADIEMIPPYLVKMKALPIPEPLVQARSYVRPTNEMETRLVAIWQEVLGVDRVGIEDNFFDLGGQSLKAMKLVAKIQKEFDMDFPLSTLFQAQTIQAVAWWMSEGNSALDEQSRKKELVIV</sequence>
<gene>
    <name evidence="5" type="ORF">J2Z48_000602</name>
</gene>
<evidence type="ECO:0000313" key="5">
    <source>
        <dbReference type="EMBL" id="MDQ0416438.1"/>
    </source>
</evidence>
<feature type="domain" description="Carrier" evidence="4">
    <location>
        <begin position="472"/>
        <end position="547"/>
    </location>
</feature>
<evidence type="ECO:0000256" key="2">
    <source>
        <dbReference type="ARBA" id="ARBA00022450"/>
    </source>
</evidence>
<proteinExistence type="predicted"/>
<comment type="cofactor">
    <cofactor evidence="1">
        <name>pantetheine 4'-phosphate</name>
        <dbReference type="ChEBI" id="CHEBI:47942"/>
    </cofactor>
</comment>
<dbReference type="SMART" id="SM00823">
    <property type="entry name" value="PKS_PP"/>
    <property type="match status" value="1"/>
</dbReference>